<evidence type="ECO:0000313" key="6">
    <source>
        <dbReference type="Proteomes" id="UP000494165"/>
    </source>
</evidence>
<dbReference type="InterPro" id="IPR036915">
    <property type="entry name" value="Cyclin-like_sf"/>
</dbReference>
<dbReference type="Pfam" id="PF00134">
    <property type="entry name" value="Cyclin_N"/>
    <property type="match status" value="1"/>
</dbReference>
<dbReference type="Gene3D" id="1.10.472.10">
    <property type="entry name" value="Cyclin-like"/>
    <property type="match status" value="2"/>
</dbReference>
<accession>A0A8S1DB78</accession>
<evidence type="ECO:0000256" key="1">
    <source>
        <dbReference type="ARBA" id="ARBA00023127"/>
    </source>
</evidence>
<comment type="similarity">
    <text evidence="2">Belongs to the cyclin family.</text>
</comment>
<name>A0A8S1DB78_9INSE</name>
<dbReference type="PANTHER" id="PTHR10177">
    <property type="entry name" value="CYCLINS"/>
    <property type="match status" value="1"/>
</dbReference>
<comment type="caution">
    <text evidence="5">The sequence shown here is derived from an EMBL/GenBank/DDBJ whole genome shotgun (WGS) entry which is preliminary data.</text>
</comment>
<protein>
    <recommendedName>
        <fullName evidence="7">Cyclin N-terminal domain-containing protein</fullName>
    </recommendedName>
</protein>
<dbReference type="OrthoDB" id="5590282at2759"/>
<evidence type="ECO:0000313" key="5">
    <source>
        <dbReference type="EMBL" id="CAB3375090.1"/>
    </source>
</evidence>
<gene>
    <name evidence="5" type="ORF">CLODIP_2_CD13061</name>
</gene>
<dbReference type="InterPro" id="IPR004367">
    <property type="entry name" value="Cyclin_C-dom"/>
</dbReference>
<dbReference type="SUPFAM" id="SSF47954">
    <property type="entry name" value="Cyclin-like"/>
    <property type="match status" value="2"/>
</dbReference>
<evidence type="ECO:0000256" key="2">
    <source>
        <dbReference type="RuleBase" id="RU000383"/>
    </source>
</evidence>
<reference evidence="5 6" key="1">
    <citation type="submission" date="2020-04" db="EMBL/GenBank/DDBJ databases">
        <authorList>
            <person name="Alioto T."/>
            <person name="Alioto T."/>
            <person name="Gomez Garrido J."/>
        </authorList>
    </citation>
    <scope>NUCLEOTIDE SEQUENCE [LARGE SCALE GENOMIC DNA]</scope>
</reference>
<organism evidence="5 6">
    <name type="scientific">Cloeon dipterum</name>
    <dbReference type="NCBI Taxonomy" id="197152"/>
    <lineage>
        <taxon>Eukaryota</taxon>
        <taxon>Metazoa</taxon>
        <taxon>Ecdysozoa</taxon>
        <taxon>Arthropoda</taxon>
        <taxon>Hexapoda</taxon>
        <taxon>Insecta</taxon>
        <taxon>Pterygota</taxon>
        <taxon>Palaeoptera</taxon>
        <taxon>Ephemeroptera</taxon>
        <taxon>Pisciforma</taxon>
        <taxon>Baetidae</taxon>
        <taxon>Cloeon</taxon>
    </lineage>
</organism>
<feature type="domain" description="Cyclin-like" evidence="3">
    <location>
        <begin position="142"/>
        <end position="231"/>
    </location>
</feature>
<evidence type="ECO:0000259" key="4">
    <source>
        <dbReference type="SMART" id="SM01332"/>
    </source>
</evidence>
<keyword evidence="6" id="KW-1185">Reference proteome</keyword>
<dbReference type="SMART" id="SM00385">
    <property type="entry name" value="CYCLIN"/>
    <property type="match status" value="2"/>
</dbReference>
<sequence>MEYFMQCMTLSDKSSIENASGLPSRTESRFLRFFNAKSTKTEGESSEVETFNAESSKIVCGFQSRTESRFLSLFATWQTQNKQQIWRVEVATSAALGNIKDAAALVKDIYQGMRQQEPREPFPHCHIQQWREINSERISSIQWLICIHDQLNFLPETLFLAVSIFNRYLKAIIMKGETPDSDLHLACLTSMMIAFKYEESKYSDDHYCIYHHVDSKYPKERLFKMEWAIFLAIDCRVGQPISFEYLWLFVTVAEAHVFDYMTAKYLLELSLMSDERLFGVRPSLLAAAALLLAKIVGLDHEPYERVLSENNGLLLNILKNLWNTCFISSYSGIDYDDIEIVIVLLADVVLELDEPKRLQIWMMKYSGHYMHNFIELRKQRVELILKEYKNR</sequence>
<dbReference type="SMART" id="SM01332">
    <property type="entry name" value="Cyclin_C"/>
    <property type="match status" value="1"/>
</dbReference>
<dbReference type="Pfam" id="PF02984">
    <property type="entry name" value="Cyclin_C"/>
    <property type="match status" value="1"/>
</dbReference>
<dbReference type="AlphaFoldDB" id="A0A8S1DB78"/>
<dbReference type="InterPro" id="IPR006671">
    <property type="entry name" value="Cyclin_N"/>
</dbReference>
<dbReference type="InterPro" id="IPR013763">
    <property type="entry name" value="Cyclin-like_dom"/>
</dbReference>
<evidence type="ECO:0000259" key="3">
    <source>
        <dbReference type="SMART" id="SM00385"/>
    </source>
</evidence>
<evidence type="ECO:0008006" key="7">
    <source>
        <dbReference type="Google" id="ProtNLM"/>
    </source>
</evidence>
<dbReference type="EMBL" id="CADEPI010000107">
    <property type="protein sequence ID" value="CAB3375090.1"/>
    <property type="molecule type" value="Genomic_DNA"/>
</dbReference>
<dbReference type="InterPro" id="IPR039361">
    <property type="entry name" value="Cyclin"/>
</dbReference>
<feature type="domain" description="Cyclin C-terminal" evidence="4">
    <location>
        <begin position="240"/>
        <end position="377"/>
    </location>
</feature>
<feature type="domain" description="Cyclin-like" evidence="3">
    <location>
        <begin position="244"/>
        <end position="323"/>
    </location>
</feature>
<dbReference type="Proteomes" id="UP000494165">
    <property type="component" value="Unassembled WGS sequence"/>
</dbReference>
<proteinExistence type="inferred from homology"/>
<keyword evidence="1 2" id="KW-0195">Cyclin</keyword>